<dbReference type="AlphaFoldDB" id="A0A0F9UY27"/>
<organism evidence="2">
    <name type="scientific">marine sediment metagenome</name>
    <dbReference type="NCBI Taxonomy" id="412755"/>
    <lineage>
        <taxon>unclassified sequences</taxon>
        <taxon>metagenomes</taxon>
        <taxon>ecological metagenomes</taxon>
    </lineage>
</organism>
<feature type="compositionally biased region" description="Polar residues" evidence="1">
    <location>
        <begin position="74"/>
        <end position="84"/>
    </location>
</feature>
<feature type="region of interest" description="Disordered" evidence="1">
    <location>
        <begin position="67"/>
        <end position="92"/>
    </location>
</feature>
<evidence type="ECO:0000313" key="2">
    <source>
        <dbReference type="EMBL" id="KKN92407.1"/>
    </source>
</evidence>
<name>A0A0F9UY27_9ZZZZ</name>
<proteinExistence type="predicted"/>
<dbReference type="EMBL" id="LAZR01000095">
    <property type="protein sequence ID" value="KKN92407.1"/>
    <property type="molecule type" value="Genomic_DNA"/>
</dbReference>
<protein>
    <submittedName>
        <fullName evidence="2">Uncharacterized protein</fullName>
    </submittedName>
</protein>
<reference evidence="2" key="1">
    <citation type="journal article" date="2015" name="Nature">
        <title>Complex archaea that bridge the gap between prokaryotes and eukaryotes.</title>
        <authorList>
            <person name="Spang A."/>
            <person name="Saw J.H."/>
            <person name="Jorgensen S.L."/>
            <person name="Zaremba-Niedzwiedzka K."/>
            <person name="Martijn J."/>
            <person name="Lind A.E."/>
            <person name="van Eijk R."/>
            <person name="Schleper C."/>
            <person name="Guy L."/>
            <person name="Ettema T.J."/>
        </authorList>
    </citation>
    <scope>NUCLEOTIDE SEQUENCE</scope>
</reference>
<evidence type="ECO:0000256" key="1">
    <source>
        <dbReference type="SAM" id="MobiDB-lite"/>
    </source>
</evidence>
<sequence length="206" mass="22912">MILNFINMLAAAEPDPTVHIPGKTKNVADIKFRKSQREYERIQRAKGGQGGSAGWNTQAAQALRERPGFGKQGGQNWSPTTTSYGGPGQPGAPTPVYVQSTYPLGAPSKAFMDKYKRWGAGGIRSNTGWRNTLTMAPSPQSNTQSQRLHTTEGIQTRETRRQDWRDPFVVLSGYKNTPQLNPNLSYMFNRKSYQLGPVRRAVSRLI</sequence>
<gene>
    <name evidence="2" type="ORF">LCGC14_0208980</name>
</gene>
<accession>A0A0F9UY27</accession>
<comment type="caution">
    <text evidence="2">The sequence shown here is derived from an EMBL/GenBank/DDBJ whole genome shotgun (WGS) entry which is preliminary data.</text>
</comment>